<comment type="caution">
    <text evidence="10">The sequence shown here is derived from an EMBL/GenBank/DDBJ whole genome shotgun (WGS) entry which is preliminary data.</text>
</comment>
<accession>Q0F298</accession>
<keyword evidence="11" id="KW-1185">Reference proteome</keyword>
<feature type="transmembrane region" description="Helical" evidence="8">
    <location>
        <begin position="295"/>
        <end position="315"/>
    </location>
</feature>
<dbReference type="InParanoid" id="Q0F298"/>
<evidence type="ECO:0000256" key="4">
    <source>
        <dbReference type="ARBA" id="ARBA00022475"/>
    </source>
</evidence>
<keyword evidence="3" id="KW-0813">Transport</keyword>
<sequence>MNAAHLNEGGISAMRLRGLMRKEFLQILRDPSSIAIAFVLPVILLLLFGYGVSLDAKHVPIALVVDEPGAATASFTGSFRHLPYFDPLTLPDMRSAEIAMREGRVEAIVHLRTDFGRKLYQPGGTPVQIIVNGVNANTGRLILGYGSGIWINWLHQYAQINHIHLPASVQVEQRVWFNSELRSRNYLVPGLIAVIMTLIGALLTALVVAREWERGTMEALMATPVTMNEIIIGKMAPYFVLGSGGMLISVGMAVWLFDVPLRGSIWLLFGVAALFLLVALGMGLLISTLARNQFVASQIALIVTFLPAFLLSGFIFEISSMPQVVQIITHIIPARYFVALLQTLFMAGDIWSVIWPNALALAVMALIFLVLVRRISRKRLD</sequence>
<feature type="transmembrane region" description="Helical" evidence="8">
    <location>
        <begin position="353"/>
        <end position="372"/>
    </location>
</feature>
<dbReference type="InterPro" id="IPR051449">
    <property type="entry name" value="ABC-2_transporter_component"/>
</dbReference>
<proteinExistence type="inferred from homology"/>
<name>Q0F298_9PROT</name>
<evidence type="ECO:0000259" key="9">
    <source>
        <dbReference type="PROSITE" id="PS51012"/>
    </source>
</evidence>
<reference evidence="10 11" key="1">
    <citation type="submission" date="2006-09" db="EMBL/GenBank/DDBJ databases">
        <authorList>
            <person name="Emerson D."/>
            <person name="Ferriera S."/>
            <person name="Johnson J."/>
            <person name="Kravitz S."/>
            <person name="Halpern A."/>
            <person name="Remington K."/>
            <person name="Beeson K."/>
            <person name="Tran B."/>
            <person name="Rogers Y.-H."/>
            <person name="Friedman R."/>
            <person name="Venter J.C."/>
        </authorList>
    </citation>
    <scope>NUCLEOTIDE SEQUENCE [LARGE SCALE GENOMIC DNA]</scope>
    <source>
        <strain evidence="10 11">PV-1</strain>
    </source>
</reference>
<dbReference type="GO" id="GO:0140359">
    <property type="term" value="F:ABC-type transporter activity"/>
    <property type="evidence" value="ECO:0007669"/>
    <property type="project" value="InterPro"/>
</dbReference>
<dbReference type="PANTHER" id="PTHR30294">
    <property type="entry name" value="MEMBRANE COMPONENT OF ABC TRANSPORTER YHHJ-RELATED"/>
    <property type="match status" value="1"/>
</dbReference>
<comment type="subcellular location">
    <subcellularLocation>
        <location evidence="1">Cell membrane</location>
        <topology evidence="1">Multi-pass membrane protein</topology>
    </subcellularLocation>
</comment>
<keyword evidence="7 8" id="KW-0472">Membrane</keyword>
<dbReference type="Proteomes" id="UP000005297">
    <property type="component" value="Unassembled WGS sequence"/>
</dbReference>
<evidence type="ECO:0000256" key="2">
    <source>
        <dbReference type="ARBA" id="ARBA00007783"/>
    </source>
</evidence>
<dbReference type="STRING" id="314344.AL013_01190"/>
<feature type="transmembrane region" description="Helical" evidence="8">
    <location>
        <begin position="186"/>
        <end position="209"/>
    </location>
</feature>
<dbReference type="InterPro" id="IPR047817">
    <property type="entry name" value="ABC2_TM_bact-type"/>
</dbReference>
<feature type="transmembrane region" description="Helical" evidence="8">
    <location>
        <begin position="34"/>
        <end position="52"/>
    </location>
</feature>
<feature type="domain" description="ABC transmembrane type-2" evidence="9">
    <location>
        <begin position="147"/>
        <end position="379"/>
    </location>
</feature>
<dbReference type="OrthoDB" id="9808686at2"/>
<evidence type="ECO:0000256" key="3">
    <source>
        <dbReference type="ARBA" id="ARBA00022448"/>
    </source>
</evidence>
<dbReference type="PROSITE" id="PS51012">
    <property type="entry name" value="ABC_TM2"/>
    <property type="match status" value="1"/>
</dbReference>
<keyword evidence="5 8" id="KW-0812">Transmembrane</keyword>
<evidence type="ECO:0000313" key="10">
    <source>
        <dbReference type="EMBL" id="EAU55652.1"/>
    </source>
</evidence>
<dbReference type="PANTHER" id="PTHR30294:SF29">
    <property type="entry name" value="MULTIDRUG ABC TRANSPORTER PERMEASE YBHS-RELATED"/>
    <property type="match status" value="1"/>
</dbReference>
<dbReference type="eggNOG" id="COG0842">
    <property type="taxonomic scope" value="Bacteria"/>
</dbReference>
<dbReference type="InterPro" id="IPR013525">
    <property type="entry name" value="ABC2_TM"/>
</dbReference>
<comment type="similarity">
    <text evidence="2">Belongs to the ABC-2 integral membrane protein family.</text>
</comment>
<dbReference type="AlphaFoldDB" id="Q0F298"/>
<dbReference type="FunCoup" id="Q0F298">
    <property type="interactions" value="246"/>
</dbReference>
<dbReference type="GO" id="GO:0005886">
    <property type="term" value="C:plasma membrane"/>
    <property type="evidence" value="ECO:0007669"/>
    <property type="project" value="UniProtKB-SubCell"/>
</dbReference>
<dbReference type="Pfam" id="PF12698">
    <property type="entry name" value="ABC2_membrane_3"/>
    <property type="match status" value="1"/>
</dbReference>
<evidence type="ECO:0000256" key="5">
    <source>
        <dbReference type="ARBA" id="ARBA00022692"/>
    </source>
</evidence>
<protein>
    <submittedName>
        <fullName evidence="10">ABC transporter, inner membrane subunit</fullName>
    </submittedName>
</protein>
<keyword evidence="4" id="KW-1003">Cell membrane</keyword>
<feature type="transmembrane region" description="Helical" evidence="8">
    <location>
        <begin position="264"/>
        <end position="289"/>
    </location>
</feature>
<evidence type="ECO:0000256" key="7">
    <source>
        <dbReference type="ARBA" id="ARBA00023136"/>
    </source>
</evidence>
<dbReference type="HOGENOM" id="CLU_039483_8_3_0"/>
<evidence type="ECO:0000256" key="6">
    <source>
        <dbReference type="ARBA" id="ARBA00022989"/>
    </source>
</evidence>
<evidence type="ECO:0000313" key="11">
    <source>
        <dbReference type="Proteomes" id="UP000005297"/>
    </source>
</evidence>
<evidence type="ECO:0000256" key="1">
    <source>
        <dbReference type="ARBA" id="ARBA00004651"/>
    </source>
</evidence>
<feature type="transmembrane region" description="Helical" evidence="8">
    <location>
        <begin position="235"/>
        <end position="257"/>
    </location>
</feature>
<evidence type="ECO:0000256" key="8">
    <source>
        <dbReference type="SAM" id="Phobius"/>
    </source>
</evidence>
<keyword evidence="6 8" id="KW-1133">Transmembrane helix</keyword>
<gene>
    <name evidence="10" type="ORF">SPV1_01852</name>
</gene>
<organism evidence="10 11">
    <name type="scientific">Mariprofundus ferrooxydans PV-1</name>
    <dbReference type="NCBI Taxonomy" id="314345"/>
    <lineage>
        <taxon>Bacteria</taxon>
        <taxon>Pseudomonadati</taxon>
        <taxon>Pseudomonadota</taxon>
        <taxon>Candidatius Mariprofundia</taxon>
        <taxon>Mariprofundales</taxon>
        <taxon>Mariprofundaceae</taxon>
        <taxon>Mariprofundus</taxon>
    </lineage>
</organism>
<dbReference type="RefSeq" id="WP_009850671.1">
    <property type="nucleotide sequence ID" value="NZ_DS022295.1"/>
</dbReference>
<dbReference type="EMBL" id="AATS01000002">
    <property type="protein sequence ID" value="EAU55652.1"/>
    <property type="molecule type" value="Genomic_DNA"/>
</dbReference>